<keyword evidence="2" id="KW-1185">Reference proteome</keyword>
<evidence type="ECO:0000313" key="2">
    <source>
        <dbReference type="Proteomes" id="UP000305792"/>
    </source>
</evidence>
<dbReference type="RefSeq" id="WP_136531436.1">
    <property type="nucleotide sequence ID" value="NZ_STGX01000016.1"/>
</dbReference>
<evidence type="ECO:0000313" key="1">
    <source>
        <dbReference type="EMBL" id="THV25988.1"/>
    </source>
</evidence>
<comment type="caution">
    <text evidence="1">The sequence shown here is derived from an EMBL/GenBank/DDBJ whole genome shotgun (WGS) entry which is preliminary data.</text>
</comment>
<dbReference type="AlphaFoldDB" id="A0A4S8P6U7"/>
<protein>
    <submittedName>
        <fullName evidence="1">Uncharacterized protein</fullName>
    </submittedName>
</protein>
<organism evidence="1 2">
    <name type="scientific">Glycomyces paridis</name>
    <dbReference type="NCBI Taxonomy" id="2126555"/>
    <lineage>
        <taxon>Bacteria</taxon>
        <taxon>Bacillati</taxon>
        <taxon>Actinomycetota</taxon>
        <taxon>Actinomycetes</taxon>
        <taxon>Glycomycetales</taxon>
        <taxon>Glycomycetaceae</taxon>
        <taxon>Glycomyces</taxon>
    </lineage>
</organism>
<accession>A0A4S8P6U7</accession>
<sequence length="79" mass="8719">MSTTQTLPEIQIAGEHTTGSGLDHQFCFDHDRDTALCGRDLANAAYIIGTEAARVCIVCEELRKEFRDAGICCEETRRG</sequence>
<dbReference type="EMBL" id="STGX01000016">
    <property type="protein sequence ID" value="THV25988.1"/>
    <property type="molecule type" value="Genomic_DNA"/>
</dbReference>
<gene>
    <name evidence="1" type="ORF">E9998_19840</name>
</gene>
<dbReference type="Proteomes" id="UP000305792">
    <property type="component" value="Unassembled WGS sequence"/>
</dbReference>
<name>A0A4S8P6U7_9ACTN</name>
<reference evidence="1 2" key="1">
    <citation type="journal article" date="2018" name="Int. J. Syst. Evol. Microbiol.">
        <title>Glycomyces paridis sp. nov., isolated from the medicinal plant Paris polyphylla.</title>
        <authorList>
            <person name="Fang X.M."/>
            <person name="Bai J.L."/>
            <person name="Su J."/>
            <person name="Zhao L.L."/>
            <person name="Liu H.Y."/>
            <person name="Ma B.P."/>
            <person name="Zhang Y.Q."/>
            <person name="Yu L.Y."/>
        </authorList>
    </citation>
    <scope>NUCLEOTIDE SEQUENCE [LARGE SCALE GENOMIC DNA]</scope>
    <source>
        <strain evidence="1 2">CPCC 204357</strain>
    </source>
</reference>
<proteinExistence type="predicted"/>